<dbReference type="SUPFAM" id="SSF49785">
    <property type="entry name" value="Galactose-binding domain-like"/>
    <property type="match status" value="2"/>
</dbReference>
<feature type="domain" description="Beta-galactosidase" evidence="10">
    <location>
        <begin position="705"/>
        <end position="884"/>
    </location>
</feature>
<dbReference type="Gene3D" id="3.20.20.80">
    <property type="entry name" value="Glycosidases"/>
    <property type="match status" value="1"/>
</dbReference>
<feature type="region of interest" description="Disordered" evidence="9">
    <location>
        <begin position="1"/>
        <end position="20"/>
    </location>
</feature>
<evidence type="ECO:0000313" key="12">
    <source>
        <dbReference type="Proteomes" id="UP001596050"/>
    </source>
</evidence>
<dbReference type="InterPro" id="IPR017853">
    <property type="entry name" value="GH"/>
</dbReference>
<evidence type="ECO:0000256" key="1">
    <source>
        <dbReference type="ARBA" id="ARBA00001412"/>
    </source>
</evidence>
<gene>
    <name evidence="11" type="ORF">ACFPN5_22770</name>
</gene>
<evidence type="ECO:0000256" key="2">
    <source>
        <dbReference type="ARBA" id="ARBA00009809"/>
    </source>
</evidence>
<dbReference type="InterPro" id="IPR018954">
    <property type="entry name" value="Betagal_dom2"/>
</dbReference>
<dbReference type="SUPFAM" id="SSF51445">
    <property type="entry name" value="(Trans)glycosidases"/>
    <property type="match status" value="1"/>
</dbReference>
<dbReference type="InterPro" id="IPR031330">
    <property type="entry name" value="Gly_Hdrlase_35_cat"/>
</dbReference>
<dbReference type="InterPro" id="IPR001944">
    <property type="entry name" value="Glycoside_Hdrlase_35"/>
</dbReference>
<accession>A0ABW0LA96</accession>
<dbReference type="InterPro" id="IPR025300">
    <property type="entry name" value="BetaGal_jelly_roll_dom"/>
</dbReference>
<dbReference type="Pfam" id="PF13363">
    <property type="entry name" value="BetaGal_dom3"/>
    <property type="match status" value="1"/>
</dbReference>
<reference evidence="12" key="1">
    <citation type="journal article" date="2019" name="Int. J. Syst. Evol. Microbiol.">
        <title>The Global Catalogue of Microorganisms (GCM) 10K type strain sequencing project: providing services to taxonomists for standard genome sequencing and annotation.</title>
        <authorList>
            <consortium name="The Broad Institute Genomics Platform"/>
            <consortium name="The Broad Institute Genome Sequencing Center for Infectious Disease"/>
            <person name="Wu L."/>
            <person name="Ma J."/>
        </authorList>
    </citation>
    <scope>NUCLEOTIDE SEQUENCE [LARGE SCALE GENOMIC DNA]</scope>
    <source>
        <strain evidence="12">KACC 12649</strain>
    </source>
</reference>
<evidence type="ECO:0000256" key="7">
    <source>
        <dbReference type="ARBA" id="ARBA00023295"/>
    </source>
</evidence>
<dbReference type="InterPro" id="IPR008979">
    <property type="entry name" value="Galactose-bd-like_sf"/>
</dbReference>
<dbReference type="Gene3D" id="2.115.10.20">
    <property type="entry name" value="Glycosyl hydrolase domain, family 43"/>
    <property type="match status" value="1"/>
</dbReference>
<evidence type="ECO:0000256" key="3">
    <source>
        <dbReference type="ARBA" id="ARBA00012756"/>
    </source>
</evidence>
<protein>
    <recommendedName>
        <fullName evidence="3">beta-galactosidase</fullName>
        <ecNumber evidence="3">3.2.1.23</ecNumber>
    </recommendedName>
</protein>
<evidence type="ECO:0000313" key="11">
    <source>
        <dbReference type="EMBL" id="MFC5462639.1"/>
    </source>
</evidence>
<dbReference type="InterPro" id="IPR023296">
    <property type="entry name" value="Glyco_hydro_beta-prop_sf"/>
</dbReference>
<dbReference type="InterPro" id="IPR037110">
    <property type="entry name" value="Betagal_dom2_sf"/>
</dbReference>
<sequence length="1315" mass="140629">MSNLPLLAAGERPATPPASRASSRFVRRAIIAAVGAALAALAASGIAQELGIPQASDAGSRAAEATAAAKNGPVFLMPALTSGAPDTLSLLASNDGVTFTSLASEVWTPPAGALRDPSIARHADGWYYLVYANGGTGFGLARSKNLRRWEFVRNVVIGNSAGTAAAQAPEWLRDRDGALKVVVTLPKTGAHVVTPAADLGQWSAPLPLRGIGEGYADTFVAFDGSGYAAVARNTRTGAIELARAATLAGPWTFEQPGDWAAAGGTGGGRAGAPALARLADGRWRLYVGNTGNAGNTRGWYADSLDGWRTWTAKQPLAGAAAMASGVSVALDDQKAFAAATAPAGRPKTVSWDEHSLKIDGKRIVVWSGEMHPFRLPNPALWRDVIQKMKALGFNGIAYYFDWGYHSPAPGVYDFSGIRNVERAIQMAEEEGMYIIARTGPYINSELSGGGYPGWMFRSRAEARTDDPVYLAAVDEWMTQVNAIIARHQVTTGGGNVIAYQIENELMKVEPKHARQMEHLAKKARADGISVPFFHNAAGRLPDWTPKNSTAPWANPGPTDLYAFDGYPGGSCDVHASAAGPNKAPDWGIYGSGGPKTGALSSPGTPGFAAELGGGWFDYWGSNGTYNCTAERQGKGYQRVFYGTNLINRLTIHNVYMVFGGTSWGWLPGPVVYTSYDYGAAISEDRGLREKAYALKQQGMFVGAAEAVLAEMDKAPALKPSSDKVKVYHNINKRLGTHVLFASHNPSDGLGDDRFSFDLQTRDGAYSIPLRLKGQDAKMLLASYAMERQHLVYSTSELQTHFQNGERDIVLLHGRSGEDGETLLRYASAPKVEVLAGQVTSSWDAARGDLKLRYVHDGLARVRISGGGRAPVLLLLADEAHSLRFWTQDTAAGKVLQLSPALVRSSTLTGGKLAMLGDTHESSELQVWGPAFTSASFNGEALALTPQLDGSVRTNAVKGPDAVKLPDLAALAWTRRMDSLEAQPGFDDAQWIKADRRASAAQTWTMPERGQPTLAMSDYGFHHGDVWYRGRIDIKDGKSNQLELFYGAGGAGMIQVWIDGRYVGQHELDVGRSFPETTDSVKFALGALKPGKHVIAVMVRNNSHNWNLMADDFHREARGLISASLTSRGGARFAVPIEWRIQGRQGGEAIVDHVRGPVNNGGLFGERAGWHLPGGANAGWTAAKTGSAPPAPGTYWLRTRFNLDLPRGHDVQLGLAFGDTSKPRSDRENRALIFVNGWNMGQFIAHIGPQRTFVIPPGILNPNGENTVALAVTTDGKAENALEPVKLVTLRAVRGGVPLELMTAAGNDQAVSAPAD</sequence>
<keyword evidence="4" id="KW-0732">Signal</keyword>
<dbReference type="Pfam" id="PF01301">
    <property type="entry name" value="Glyco_hydro_35"/>
    <property type="match status" value="1"/>
</dbReference>
<dbReference type="Gene3D" id="2.102.20.10">
    <property type="entry name" value="Beta-galactosidase, domain 2"/>
    <property type="match status" value="1"/>
</dbReference>
<dbReference type="SUPFAM" id="SSF51011">
    <property type="entry name" value="Glycosyl hydrolase domain"/>
    <property type="match status" value="1"/>
</dbReference>
<comment type="caution">
    <text evidence="11">The sequence shown here is derived from an EMBL/GenBank/DDBJ whole genome shotgun (WGS) entry which is preliminary data.</text>
</comment>
<dbReference type="EC" id="3.2.1.23" evidence="3"/>
<evidence type="ECO:0000256" key="5">
    <source>
        <dbReference type="ARBA" id="ARBA00022801"/>
    </source>
</evidence>
<dbReference type="InterPro" id="IPR025972">
    <property type="entry name" value="BetaGal_dom3"/>
</dbReference>
<evidence type="ECO:0000256" key="4">
    <source>
        <dbReference type="ARBA" id="ARBA00022729"/>
    </source>
</evidence>
<evidence type="ECO:0000259" key="10">
    <source>
        <dbReference type="SMART" id="SM01029"/>
    </source>
</evidence>
<dbReference type="EMBL" id="JBHSMU010000018">
    <property type="protein sequence ID" value="MFC5462639.1"/>
    <property type="molecule type" value="Genomic_DNA"/>
</dbReference>
<keyword evidence="6" id="KW-0325">Glycoprotein</keyword>
<dbReference type="SUPFAM" id="SSF75005">
    <property type="entry name" value="Arabinanase/levansucrase/invertase"/>
    <property type="match status" value="1"/>
</dbReference>
<dbReference type="InterPro" id="IPR036833">
    <property type="entry name" value="BetaGal_dom3_sf"/>
</dbReference>
<comment type="catalytic activity">
    <reaction evidence="1">
        <text>Hydrolysis of terminal non-reducing beta-D-galactose residues in beta-D-galactosides.</text>
        <dbReference type="EC" id="3.2.1.23"/>
    </reaction>
</comment>
<keyword evidence="7 11" id="KW-0326">Glycosidase</keyword>
<dbReference type="SUPFAM" id="SSF117100">
    <property type="entry name" value="Beta-galactosidase LacA, domain 3"/>
    <property type="match status" value="1"/>
</dbReference>
<dbReference type="PRINTS" id="PR00742">
    <property type="entry name" value="GLHYDRLASE35"/>
</dbReference>
<organism evidence="11 12">
    <name type="scientific">Massilia niabensis</name>
    <dbReference type="NCBI Taxonomy" id="544910"/>
    <lineage>
        <taxon>Bacteria</taxon>
        <taxon>Pseudomonadati</taxon>
        <taxon>Pseudomonadota</taxon>
        <taxon>Betaproteobacteria</taxon>
        <taxon>Burkholderiales</taxon>
        <taxon>Oxalobacteraceae</taxon>
        <taxon>Telluria group</taxon>
        <taxon>Massilia</taxon>
    </lineage>
</organism>
<comment type="similarity">
    <text evidence="2 8">Belongs to the glycosyl hydrolase 35 family.</text>
</comment>
<evidence type="ECO:0000256" key="9">
    <source>
        <dbReference type="SAM" id="MobiDB-lite"/>
    </source>
</evidence>
<dbReference type="Pfam" id="PF10435">
    <property type="entry name" value="BetaGal_dom2"/>
    <property type="match status" value="1"/>
</dbReference>
<dbReference type="Pfam" id="PF13364">
    <property type="entry name" value="BetaGal_ABD2"/>
    <property type="match status" value="2"/>
</dbReference>
<proteinExistence type="inferred from homology"/>
<dbReference type="PANTHER" id="PTHR23421">
    <property type="entry name" value="BETA-GALACTOSIDASE RELATED"/>
    <property type="match status" value="1"/>
</dbReference>
<dbReference type="SMART" id="SM01029">
    <property type="entry name" value="BetaGal_dom2"/>
    <property type="match status" value="1"/>
</dbReference>
<keyword evidence="5 11" id="KW-0378">Hydrolase</keyword>
<keyword evidence="12" id="KW-1185">Reference proteome</keyword>
<name>A0ABW0LA96_9BURK</name>
<dbReference type="Proteomes" id="UP001596050">
    <property type="component" value="Unassembled WGS sequence"/>
</dbReference>
<dbReference type="GO" id="GO:0004565">
    <property type="term" value="F:beta-galactosidase activity"/>
    <property type="evidence" value="ECO:0007669"/>
    <property type="project" value="UniProtKB-EC"/>
</dbReference>
<evidence type="ECO:0000256" key="8">
    <source>
        <dbReference type="RuleBase" id="RU003679"/>
    </source>
</evidence>
<evidence type="ECO:0000256" key="6">
    <source>
        <dbReference type="ARBA" id="ARBA00023180"/>
    </source>
</evidence>
<dbReference type="RefSeq" id="WP_379786132.1">
    <property type="nucleotide sequence ID" value="NZ_JBHSMU010000018.1"/>
</dbReference>
<dbReference type="Gene3D" id="2.60.120.260">
    <property type="entry name" value="Galactose-binding domain-like"/>
    <property type="match status" value="2"/>
</dbReference>